<dbReference type="InterPro" id="IPR021737">
    <property type="entry name" value="Phage_phiKZ_Orf197"/>
</dbReference>
<keyword evidence="1" id="KW-0812">Transmembrane</keyword>
<dbReference type="Pfam" id="PF11750">
    <property type="entry name" value="DUF3307"/>
    <property type="match status" value="1"/>
</dbReference>
<keyword evidence="1" id="KW-1133">Transmembrane helix</keyword>
<proteinExistence type="predicted"/>
<evidence type="ECO:0000313" key="2">
    <source>
        <dbReference type="EMBL" id="MFD0981941.1"/>
    </source>
</evidence>
<gene>
    <name evidence="2" type="ORF">ACFQ2S_20100</name>
</gene>
<protein>
    <submittedName>
        <fullName evidence="2">DUF3307 domain-containing protein</fullName>
    </submittedName>
</protein>
<keyword evidence="1" id="KW-0472">Membrane</keyword>
<accession>A0ABW3IVJ2</accession>
<evidence type="ECO:0000313" key="3">
    <source>
        <dbReference type="Proteomes" id="UP001597108"/>
    </source>
</evidence>
<feature type="transmembrane region" description="Helical" evidence="1">
    <location>
        <begin position="69"/>
        <end position="90"/>
    </location>
</feature>
<reference evidence="3" key="1">
    <citation type="journal article" date="2019" name="Int. J. Syst. Evol. Microbiol.">
        <title>The Global Catalogue of Microorganisms (GCM) 10K type strain sequencing project: providing services to taxonomists for standard genome sequencing and annotation.</title>
        <authorList>
            <consortium name="The Broad Institute Genomics Platform"/>
            <consortium name="The Broad Institute Genome Sequencing Center for Infectious Disease"/>
            <person name="Wu L."/>
            <person name="Ma J."/>
        </authorList>
    </citation>
    <scope>NUCLEOTIDE SEQUENCE [LARGE SCALE GENOMIC DNA]</scope>
    <source>
        <strain evidence="3">CCUG 60524</strain>
    </source>
</reference>
<sequence>MVRFLPRRQGGARRMSVAGALWLLAALQVKHLVADFFLQPGYMHANKGRYLHPGGLMHAGLHGLGSLGVFLAFGVAPTAAVAMAAAEFLFHYHVDWAKARLTDHWRLTPERAPFWALFGVDQALHQWTYIVLVLVVVVKVV</sequence>
<comment type="caution">
    <text evidence="2">The sequence shown here is derived from an EMBL/GenBank/DDBJ whole genome shotgun (WGS) entry which is preliminary data.</text>
</comment>
<organism evidence="2 3">
    <name type="scientific">Tropicimonas aquimaris</name>
    <dbReference type="NCBI Taxonomy" id="914152"/>
    <lineage>
        <taxon>Bacteria</taxon>
        <taxon>Pseudomonadati</taxon>
        <taxon>Pseudomonadota</taxon>
        <taxon>Alphaproteobacteria</taxon>
        <taxon>Rhodobacterales</taxon>
        <taxon>Roseobacteraceae</taxon>
        <taxon>Tropicimonas</taxon>
    </lineage>
</organism>
<evidence type="ECO:0000256" key="1">
    <source>
        <dbReference type="SAM" id="Phobius"/>
    </source>
</evidence>
<dbReference type="Proteomes" id="UP001597108">
    <property type="component" value="Unassembled WGS sequence"/>
</dbReference>
<dbReference type="EMBL" id="JBHTJT010000049">
    <property type="protein sequence ID" value="MFD0981941.1"/>
    <property type="molecule type" value="Genomic_DNA"/>
</dbReference>
<dbReference type="RefSeq" id="WP_386077266.1">
    <property type="nucleotide sequence ID" value="NZ_JBHTJT010000049.1"/>
</dbReference>
<name>A0ABW3IVJ2_9RHOB</name>
<keyword evidence="3" id="KW-1185">Reference proteome</keyword>